<dbReference type="InterPro" id="IPR010987">
    <property type="entry name" value="Glutathione-S-Trfase_C-like"/>
</dbReference>
<feature type="domain" description="GST C-terminal" evidence="3">
    <location>
        <begin position="88"/>
        <end position="210"/>
    </location>
</feature>
<dbReference type="InterPro" id="IPR040079">
    <property type="entry name" value="Glutathione_S-Trfase"/>
</dbReference>
<comment type="similarity">
    <text evidence="1">Belongs to the GST superfamily.</text>
</comment>
<dbReference type="RefSeq" id="WP_101817098.1">
    <property type="nucleotide sequence ID" value="NZ_PJZF01000013.1"/>
</dbReference>
<dbReference type="InterPro" id="IPR036282">
    <property type="entry name" value="Glutathione-S-Trfase_C_sf"/>
</dbReference>
<dbReference type="SFLD" id="SFLDG01150">
    <property type="entry name" value="Main.1:_Beta-like"/>
    <property type="match status" value="1"/>
</dbReference>
<dbReference type="CDD" id="cd03057">
    <property type="entry name" value="GST_N_Beta"/>
    <property type="match status" value="1"/>
</dbReference>
<dbReference type="PANTHER" id="PTHR44051">
    <property type="entry name" value="GLUTATHIONE S-TRANSFERASE-RELATED"/>
    <property type="match status" value="1"/>
</dbReference>
<dbReference type="InterPro" id="IPR036249">
    <property type="entry name" value="Thioredoxin-like_sf"/>
</dbReference>
<dbReference type="GO" id="GO:0016740">
    <property type="term" value="F:transferase activity"/>
    <property type="evidence" value="ECO:0007669"/>
    <property type="project" value="UniProtKB-KW"/>
</dbReference>
<accession>A0A2N5E268</accession>
<evidence type="ECO:0000256" key="1">
    <source>
        <dbReference type="RuleBase" id="RU003494"/>
    </source>
</evidence>
<reference evidence="4 5" key="1">
    <citation type="submission" date="2017-12" db="EMBL/GenBank/DDBJ databases">
        <title>Characterization of six clinical isolates of Enterochimera gen. nov., a novel genus of the Yersiniaciae family and the three species Enterochimera arupensis sp. nov., Enterochimera coloradensis sp. nov, and Enterochimera californica sp. nov.</title>
        <authorList>
            <person name="Rossi A."/>
            <person name="Fisher M."/>
        </authorList>
    </citation>
    <scope>NUCLEOTIDE SEQUENCE [LARGE SCALE GENOMIC DNA]</scope>
    <source>
        <strain evidence="5">2015-Iso6</strain>
    </source>
</reference>
<keyword evidence="4" id="KW-0808">Transferase</keyword>
<gene>
    <name evidence="4" type="ORF">CYR55_14745</name>
</gene>
<dbReference type="Pfam" id="PF02798">
    <property type="entry name" value="GST_N"/>
    <property type="match status" value="1"/>
</dbReference>
<dbReference type="EMBL" id="PJZF01000013">
    <property type="protein sequence ID" value="PLR34657.1"/>
    <property type="molecule type" value="Genomic_DNA"/>
</dbReference>
<dbReference type="AlphaFoldDB" id="A0A2N5E268"/>
<dbReference type="Proteomes" id="UP000234240">
    <property type="component" value="Unassembled WGS sequence"/>
</dbReference>
<keyword evidence="5" id="KW-1185">Reference proteome</keyword>
<dbReference type="InterPro" id="IPR004046">
    <property type="entry name" value="GST_C"/>
</dbReference>
<dbReference type="Gene3D" id="1.20.1050.10">
    <property type="match status" value="1"/>
</dbReference>
<evidence type="ECO:0000259" key="2">
    <source>
        <dbReference type="PROSITE" id="PS50404"/>
    </source>
</evidence>
<dbReference type="PROSITE" id="PS50405">
    <property type="entry name" value="GST_CTER"/>
    <property type="match status" value="1"/>
</dbReference>
<dbReference type="SUPFAM" id="SSF52833">
    <property type="entry name" value="Thioredoxin-like"/>
    <property type="match status" value="1"/>
</dbReference>
<dbReference type="SFLD" id="SFLDS00019">
    <property type="entry name" value="Glutathione_Transferase_(cytos"/>
    <property type="match status" value="1"/>
</dbReference>
<evidence type="ECO:0000313" key="4">
    <source>
        <dbReference type="EMBL" id="PLR34657.1"/>
    </source>
</evidence>
<dbReference type="Gene3D" id="3.40.30.10">
    <property type="entry name" value="Glutaredoxin"/>
    <property type="match status" value="1"/>
</dbReference>
<dbReference type="PANTHER" id="PTHR44051:SF8">
    <property type="entry name" value="GLUTATHIONE S-TRANSFERASE GSTA"/>
    <property type="match status" value="1"/>
</dbReference>
<protein>
    <submittedName>
        <fullName evidence="4">Glutathione S-transferase</fullName>
    </submittedName>
</protein>
<comment type="caution">
    <text evidence="4">The sequence shown here is derived from an EMBL/GenBank/DDBJ whole genome shotgun (WGS) entry which is preliminary data.</text>
</comment>
<feature type="domain" description="GST N-terminal" evidence="2">
    <location>
        <begin position="2"/>
        <end position="83"/>
    </location>
</feature>
<organism evidence="4 5">
    <name type="scientific">Chimaeribacter californicus</name>
    <dbReference type="NCBI Taxonomy" id="2060067"/>
    <lineage>
        <taxon>Bacteria</taxon>
        <taxon>Pseudomonadati</taxon>
        <taxon>Pseudomonadota</taxon>
        <taxon>Gammaproteobacteria</taxon>
        <taxon>Enterobacterales</taxon>
        <taxon>Yersiniaceae</taxon>
        <taxon>Chimaeribacter</taxon>
    </lineage>
</organism>
<evidence type="ECO:0000313" key="5">
    <source>
        <dbReference type="Proteomes" id="UP000234240"/>
    </source>
</evidence>
<sequence length="210" mass="23846">MSSPLMLYYCPGHMSFAPHVILNEIGLPFERRCLSIKSGDTAQAEFRAVNPKGKVPVLKTAEGILTESSAILMYLALRYPGEHLLPDAAVGQAQVVEWLNWLSSMLPASIALRLHPYRFTDEQSAWAGIQARGQAECESFYQMVEQKLQHKTWAVSERFTVVDPMLMIFYRWGDLLGLDMSAFPCWQRHTENMRKRPAVLKTLATEEITI</sequence>
<dbReference type="SUPFAM" id="SSF47616">
    <property type="entry name" value="GST C-terminal domain-like"/>
    <property type="match status" value="1"/>
</dbReference>
<dbReference type="Pfam" id="PF00043">
    <property type="entry name" value="GST_C"/>
    <property type="match status" value="1"/>
</dbReference>
<dbReference type="PROSITE" id="PS50404">
    <property type="entry name" value="GST_NTER"/>
    <property type="match status" value="1"/>
</dbReference>
<evidence type="ECO:0000259" key="3">
    <source>
        <dbReference type="PROSITE" id="PS50405"/>
    </source>
</evidence>
<proteinExistence type="inferred from homology"/>
<dbReference type="OrthoDB" id="8772754at2"/>
<name>A0A2N5E268_9GAMM</name>
<dbReference type="InterPro" id="IPR004045">
    <property type="entry name" value="Glutathione_S-Trfase_N"/>
</dbReference>
<dbReference type="SFLD" id="SFLDG00358">
    <property type="entry name" value="Main_(cytGST)"/>
    <property type="match status" value="1"/>
</dbReference>